<proteinExistence type="predicted"/>
<comment type="caution">
    <text evidence="1">The sequence shown here is derived from an EMBL/GenBank/DDBJ whole genome shotgun (WGS) entry which is preliminary data.</text>
</comment>
<sequence length="35" mass="3924">MVFLHSLGKDKNCLKPKFSLKNDTATAKSRPNGEF</sequence>
<evidence type="ECO:0000313" key="1">
    <source>
        <dbReference type="EMBL" id="KEO57874.1"/>
    </source>
</evidence>
<protein>
    <submittedName>
        <fullName evidence="1">Uncharacterized protein</fullName>
    </submittedName>
</protein>
<evidence type="ECO:0000313" key="2">
    <source>
        <dbReference type="Proteomes" id="UP000027463"/>
    </source>
</evidence>
<reference evidence="1 2" key="1">
    <citation type="submission" date="2013-07" db="EMBL/GenBank/DDBJ databases">
        <title>Thalassospira permensis NBRC 106175 Genome Sequencing.</title>
        <authorList>
            <person name="Lai Q."/>
            <person name="Shao Z."/>
        </authorList>
    </citation>
    <scope>NUCLEOTIDE SEQUENCE [LARGE SCALE GENOMIC DNA]</scope>
    <source>
        <strain evidence="1 2">NBRC 106175</strain>
    </source>
</reference>
<gene>
    <name evidence="1" type="ORF">SMB34_03940</name>
</gene>
<accession>A0ABR4TRD8</accession>
<name>A0ABR4TRD8_9PROT</name>
<dbReference type="EMBL" id="AUNC01000012">
    <property type="protein sequence ID" value="KEO57874.1"/>
    <property type="molecule type" value="Genomic_DNA"/>
</dbReference>
<organism evidence="1 2">
    <name type="scientific">Thalassospira permensis NBRC 106175</name>
    <dbReference type="NCBI Taxonomy" id="1353532"/>
    <lineage>
        <taxon>Bacteria</taxon>
        <taxon>Pseudomonadati</taxon>
        <taxon>Pseudomonadota</taxon>
        <taxon>Alphaproteobacteria</taxon>
        <taxon>Rhodospirillales</taxon>
        <taxon>Thalassospiraceae</taxon>
        <taxon>Thalassospira</taxon>
    </lineage>
</organism>
<dbReference type="Proteomes" id="UP000027463">
    <property type="component" value="Unassembled WGS sequence"/>
</dbReference>
<keyword evidence="2" id="KW-1185">Reference proteome</keyword>